<dbReference type="SUPFAM" id="SSF51905">
    <property type="entry name" value="FAD/NAD(P)-binding domain"/>
    <property type="match status" value="1"/>
</dbReference>
<comment type="caution">
    <text evidence="2">The sequence shown here is derived from an EMBL/GenBank/DDBJ whole genome shotgun (WGS) entry which is preliminary data.</text>
</comment>
<evidence type="ECO:0000313" key="2">
    <source>
        <dbReference type="EMBL" id="GAA2006544.1"/>
    </source>
</evidence>
<keyword evidence="3" id="KW-1185">Reference proteome</keyword>
<gene>
    <name evidence="2" type="ORF">GCM10009799_37540</name>
</gene>
<protein>
    <recommendedName>
        <fullName evidence="1">FAD-dependent urate hydroxylase HpyO/Asp monooxygenase CreE-like FAD/NAD(P)-binding domain-containing protein</fullName>
    </recommendedName>
</protein>
<reference evidence="2 3" key="1">
    <citation type="journal article" date="2019" name="Int. J. Syst. Evol. Microbiol.">
        <title>The Global Catalogue of Microorganisms (GCM) 10K type strain sequencing project: providing services to taxonomists for standard genome sequencing and annotation.</title>
        <authorList>
            <consortium name="The Broad Institute Genomics Platform"/>
            <consortium name="The Broad Institute Genome Sequencing Center for Infectious Disease"/>
            <person name="Wu L."/>
            <person name="Ma J."/>
        </authorList>
    </citation>
    <scope>NUCLEOTIDE SEQUENCE [LARGE SCALE GENOMIC DNA]</scope>
    <source>
        <strain evidence="2 3">JCM 15313</strain>
    </source>
</reference>
<dbReference type="PANTHER" id="PTHR40254">
    <property type="entry name" value="BLR0577 PROTEIN"/>
    <property type="match status" value="1"/>
</dbReference>
<dbReference type="EMBL" id="BAAAPC010000017">
    <property type="protein sequence ID" value="GAA2006544.1"/>
    <property type="molecule type" value="Genomic_DNA"/>
</dbReference>
<accession>A0ABN2TET6</accession>
<proteinExistence type="predicted"/>
<evidence type="ECO:0000259" key="1">
    <source>
        <dbReference type="Pfam" id="PF13454"/>
    </source>
</evidence>
<dbReference type="InterPro" id="IPR052189">
    <property type="entry name" value="L-asp_N-monooxygenase_NS-form"/>
</dbReference>
<dbReference type="InterPro" id="IPR036188">
    <property type="entry name" value="FAD/NAD-bd_sf"/>
</dbReference>
<organism evidence="2 3">
    <name type="scientific">Nocardiopsis rhodophaea</name>
    <dbReference type="NCBI Taxonomy" id="280238"/>
    <lineage>
        <taxon>Bacteria</taxon>
        <taxon>Bacillati</taxon>
        <taxon>Actinomycetota</taxon>
        <taxon>Actinomycetes</taxon>
        <taxon>Streptosporangiales</taxon>
        <taxon>Nocardiopsidaceae</taxon>
        <taxon>Nocardiopsis</taxon>
    </lineage>
</organism>
<name>A0ABN2TET6_9ACTN</name>
<feature type="domain" description="FAD-dependent urate hydroxylase HpyO/Asp monooxygenase CreE-like FAD/NAD(P)-binding" evidence="1">
    <location>
        <begin position="16"/>
        <end position="152"/>
    </location>
</feature>
<dbReference type="Proteomes" id="UP001501585">
    <property type="component" value="Unassembled WGS sequence"/>
</dbReference>
<evidence type="ECO:0000313" key="3">
    <source>
        <dbReference type="Proteomes" id="UP001501585"/>
    </source>
</evidence>
<dbReference type="Pfam" id="PF13454">
    <property type="entry name" value="NAD_binding_9"/>
    <property type="match status" value="1"/>
</dbReference>
<sequence>MGVGHGAVAAEPVIAFAGGGPSATLAVIALLRATTWLRLGYEVVLLDEHGRHARGTCCSAGDGQRLDAPVGALSAFPDRPAHLLEWARGTGLACGPKTHLPRRVYGDYLAATLARTADWAWPHVGVHQRTARVAAVEADAEGVVLHLAPGRQPPAGAESRSADQERLRAGSVVVATGDPGLDAPPPISGVPAPSAEPGLASCPRGALITVAGGPSRCMFVVGPARRGHRADALPHIRDQAERLADLITDTVLREGRARVRGSARDGGHG</sequence>
<dbReference type="InterPro" id="IPR038732">
    <property type="entry name" value="HpyO/CreE_NAD-binding"/>
</dbReference>
<dbReference type="RefSeq" id="WP_344106134.1">
    <property type="nucleotide sequence ID" value="NZ_BAAAPC010000017.1"/>
</dbReference>
<dbReference type="PANTHER" id="PTHR40254:SF1">
    <property type="entry name" value="BLR0577 PROTEIN"/>
    <property type="match status" value="1"/>
</dbReference>